<name>X1EB71_9ZZZZ</name>
<dbReference type="EMBL" id="BARU01001267">
    <property type="protein sequence ID" value="GAH30506.1"/>
    <property type="molecule type" value="Genomic_DNA"/>
</dbReference>
<sequence>MLLESHQSYLRNPLTGKVFYLAGYIEQYGSGTVRMVEWMKEPGLPEPEERAHRMR</sequence>
<reference evidence="1" key="1">
    <citation type="journal article" date="2014" name="Front. Microbiol.">
        <title>High frequency of phylogenetically diverse reductive dehalogenase-homologous genes in deep subseafloor sedimentary metagenomes.</title>
        <authorList>
            <person name="Kawai M."/>
            <person name="Futagami T."/>
            <person name="Toyoda A."/>
            <person name="Takaki Y."/>
            <person name="Nishi S."/>
            <person name="Hori S."/>
            <person name="Arai W."/>
            <person name="Tsubouchi T."/>
            <person name="Morono Y."/>
            <person name="Uchiyama I."/>
            <person name="Ito T."/>
            <person name="Fujiyama A."/>
            <person name="Inagaki F."/>
            <person name="Takami H."/>
        </authorList>
    </citation>
    <scope>NUCLEOTIDE SEQUENCE</scope>
    <source>
        <strain evidence="1">Expedition CK06-06</strain>
    </source>
</reference>
<dbReference type="Pfam" id="PF13749">
    <property type="entry name" value="HATPase_c_4"/>
    <property type="match status" value="1"/>
</dbReference>
<dbReference type="InterPro" id="IPR038475">
    <property type="entry name" value="RecG_C_sf"/>
</dbReference>
<accession>X1EB71</accession>
<organism evidence="1">
    <name type="scientific">marine sediment metagenome</name>
    <dbReference type="NCBI Taxonomy" id="412755"/>
    <lineage>
        <taxon>unclassified sequences</taxon>
        <taxon>metagenomes</taxon>
        <taxon>ecological metagenomes</taxon>
    </lineage>
</organism>
<dbReference type="AlphaFoldDB" id="X1EB71"/>
<gene>
    <name evidence="1" type="ORF">S03H2_03430</name>
</gene>
<evidence type="ECO:0000313" key="1">
    <source>
        <dbReference type="EMBL" id="GAH30506.1"/>
    </source>
</evidence>
<dbReference type="Gene3D" id="3.30.565.60">
    <property type="match status" value="1"/>
</dbReference>
<comment type="caution">
    <text evidence="1">The sequence shown here is derived from an EMBL/GenBank/DDBJ whole genome shotgun (WGS) entry which is preliminary data.</text>
</comment>
<proteinExistence type="predicted"/>
<protein>
    <submittedName>
        <fullName evidence="1">Uncharacterized protein</fullName>
    </submittedName>
</protein>